<dbReference type="GO" id="GO:0003676">
    <property type="term" value="F:nucleic acid binding"/>
    <property type="evidence" value="ECO:0007669"/>
    <property type="project" value="InterPro"/>
</dbReference>
<dbReference type="Gene3D" id="3.30.420.10">
    <property type="entry name" value="Ribonuclease H-like superfamily/Ribonuclease H"/>
    <property type="match status" value="1"/>
</dbReference>
<sequence>MNKEHLWQAWCDGCAHPNPGHIGLGALLLEPDGSRHELSQRSPHSGCNNEAEARALLATLQLARTLQASALLIHCDSDVVVRLAQNASSTEAARLAPLFAEIRAQIKCFDQFELRWIPQHRNTEADHLSRSALGLPTRSPAKPRKRK</sequence>
<keyword evidence="4" id="KW-1185">Reference proteome</keyword>
<dbReference type="InterPro" id="IPR002156">
    <property type="entry name" value="RNaseH_domain"/>
</dbReference>
<dbReference type="KEGG" id="seme:MIZ01_2318"/>
<evidence type="ECO:0000259" key="2">
    <source>
        <dbReference type="PROSITE" id="PS50879"/>
    </source>
</evidence>
<gene>
    <name evidence="3" type="ORF">MIZ01_2318</name>
</gene>
<evidence type="ECO:0000313" key="4">
    <source>
        <dbReference type="Proteomes" id="UP001320326"/>
    </source>
</evidence>
<feature type="domain" description="RNase H type-1" evidence="2">
    <location>
        <begin position="3"/>
        <end position="138"/>
    </location>
</feature>
<evidence type="ECO:0000313" key="3">
    <source>
        <dbReference type="EMBL" id="BCK88514.1"/>
    </source>
</evidence>
<dbReference type="CDD" id="cd09279">
    <property type="entry name" value="RNase_HI_like"/>
    <property type="match status" value="1"/>
</dbReference>
<dbReference type="PROSITE" id="PS50879">
    <property type="entry name" value="RNASE_H_1"/>
    <property type="match status" value="1"/>
</dbReference>
<organism evidence="3 4">
    <name type="scientific">Sideroxyarcus emersonii</name>
    <dbReference type="NCBI Taxonomy" id="2764705"/>
    <lineage>
        <taxon>Bacteria</taxon>
        <taxon>Pseudomonadati</taxon>
        <taxon>Pseudomonadota</taxon>
        <taxon>Betaproteobacteria</taxon>
        <taxon>Nitrosomonadales</taxon>
        <taxon>Gallionellaceae</taxon>
        <taxon>Sideroxyarcus</taxon>
    </lineage>
</organism>
<dbReference type="RefSeq" id="WP_237247032.1">
    <property type="nucleotide sequence ID" value="NZ_AP023423.1"/>
</dbReference>
<feature type="region of interest" description="Disordered" evidence="1">
    <location>
        <begin position="127"/>
        <end position="147"/>
    </location>
</feature>
<dbReference type="PANTHER" id="PTHR48475:SF1">
    <property type="entry name" value="RNASE H TYPE-1 DOMAIN-CONTAINING PROTEIN"/>
    <property type="match status" value="1"/>
</dbReference>
<dbReference type="EMBL" id="AP023423">
    <property type="protein sequence ID" value="BCK88514.1"/>
    <property type="molecule type" value="Genomic_DNA"/>
</dbReference>
<dbReference type="PANTHER" id="PTHR48475">
    <property type="entry name" value="RIBONUCLEASE H"/>
    <property type="match status" value="1"/>
</dbReference>
<dbReference type="Pfam" id="PF13456">
    <property type="entry name" value="RVT_3"/>
    <property type="match status" value="1"/>
</dbReference>
<evidence type="ECO:0000256" key="1">
    <source>
        <dbReference type="SAM" id="MobiDB-lite"/>
    </source>
</evidence>
<accession>A0AAN1XC84</accession>
<name>A0AAN1XC84_9PROT</name>
<dbReference type="Proteomes" id="UP001320326">
    <property type="component" value="Chromosome"/>
</dbReference>
<reference evidence="3 4" key="1">
    <citation type="journal article" date="2022" name="Int. J. Syst. Evol. Microbiol.">
        <title>&lt;i&gt;Sideroxyarcus emersonii&lt;/i&gt; gen. nov. sp. nov., a neutrophilic, microaerobic iron- and thiosulfate-oxidizing bacterium isolated from iron-rich wetland sediment.</title>
        <authorList>
            <person name="Kato S."/>
            <person name="Itoh T."/>
            <person name="Iino T."/>
            <person name="Ohkuma M."/>
        </authorList>
    </citation>
    <scope>NUCLEOTIDE SEQUENCE [LARGE SCALE GENOMIC DNA]</scope>
    <source>
        <strain evidence="3 4">MIZ01</strain>
    </source>
</reference>
<protein>
    <submittedName>
        <fullName evidence="3">14.7 kDa ribonuclease H-like protein</fullName>
    </submittedName>
</protein>
<dbReference type="GO" id="GO:0004523">
    <property type="term" value="F:RNA-DNA hybrid ribonuclease activity"/>
    <property type="evidence" value="ECO:0007669"/>
    <property type="project" value="InterPro"/>
</dbReference>
<dbReference type="InterPro" id="IPR036397">
    <property type="entry name" value="RNaseH_sf"/>
</dbReference>
<dbReference type="SUPFAM" id="SSF53098">
    <property type="entry name" value="Ribonuclease H-like"/>
    <property type="match status" value="1"/>
</dbReference>
<dbReference type="AlphaFoldDB" id="A0AAN1XC84"/>
<proteinExistence type="predicted"/>
<dbReference type="InterPro" id="IPR012337">
    <property type="entry name" value="RNaseH-like_sf"/>
</dbReference>